<dbReference type="SUPFAM" id="SSF51445">
    <property type="entry name" value="(Trans)glycosidases"/>
    <property type="match status" value="1"/>
</dbReference>
<dbReference type="Pfam" id="PF02446">
    <property type="entry name" value="Glyco_hydro_77"/>
    <property type="match status" value="1"/>
</dbReference>
<evidence type="ECO:0000256" key="8">
    <source>
        <dbReference type="ARBA" id="ARBA00031423"/>
    </source>
</evidence>
<proteinExistence type="inferred from homology"/>
<dbReference type="RefSeq" id="WP_159524167.1">
    <property type="nucleotide sequence ID" value="NZ_CP053642.1"/>
</dbReference>
<keyword evidence="5 10" id="KW-0328">Glycosyltransferase</keyword>
<name>A0A6M8AZS4_9ACTO</name>
<keyword evidence="7 10" id="KW-0119">Carbohydrate metabolism</keyword>
<keyword evidence="6 10" id="KW-0808">Transferase</keyword>
<dbReference type="NCBIfam" id="TIGR00217">
    <property type="entry name" value="malQ"/>
    <property type="match status" value="1"/>
</dbReference>
<evidence type="ECO:0000256" key="5">
    <source>
        <dbReference type="ARBA" id="ARBA00022676"/>
    </source>
</evidence>
<evidence type="ECO:0000256" key="3">
    <source>
        <dbReference type="ARBA" id="ARBA00012560"/>
    </source>
</evidence>
<evidence type="ECO:0000256" key="10">
    <source>
        <dbReference type="RuleBase" id="RU361207"/>
    </source>
</evidence>
<dbReference type="InterPro" id="IPR017853">
    <property type="entry name" value="GH"/>
</dbReference>
<dbReference type="PANTHER" id="PTHR32438:SF5">
    <property type="entry name" value="4-ALPHA-GLUCANOTRANSFERASE DPE1, CHLOROPLASTIC_AMYLOPLASTIC"/>
    <property type="match status" value="1"/>
</dbReference>
<evidence type="ECO:0000256" key="4">
    <source>
        <dbReference type="ARBA" id="ARBA00020295"/>
    </source>
</evidence>
<dbReference type="KEGG" id="amam:HPC72_07655"/>
<dbReference type="InterPro" id="IPR048458">
    <property type="entry name" value="MalQ_N"/>
</dbReference>
<evidence type="ECO:0000259" key="11">
    <source>
        <dbReference type="Pfam" id="PF21226"/>
    </source>
</evidence>
<dbReference type="Pfam" id="PF21226">
    <property type="entry name" value="MalQ_N"/>
    <property type="match status" value="1"/>
</dbReference>
<evidence type="ECO:0000256" key="6">
    <source>
        <dbReference type="ARBA" id="ARBA00022679"/>
    </source>
</evidence>
<dbReference type="AlphaFoldDB" id="A0A6M8AZS4"/>
<evidence type="ECO:0000256" key="7">
    <source>
        <dbReference type="ARBA" id="ARBA00023277"/>
    </source>
</evidence>
<keyword evidence="13" id="KW-1185">Reference proteome</keyword>
<evidence type="ECO:0000313" key="12">
    <source>
        <dbReference type="EMBL" id="QKD80109.1"/>
    </source>
</evidence>
<dbReference type="Gene3D" id="3.20.20.80">
    <property type="entry name" value="Glycosidases"/>
    <property type="match status" value="1"/>
</dbReference>
<reference evidence="12 13" key="1">
    <citation type="submission" date="2020-05" db="EMBL/GenBank/DDBJ databases">
        <title>Actinomyces sp. zg-325.</title>
        <authorList>
            <person name="Yang C."/>
        </authorList>
    </citation>
    <scope>NUCLEOTIDE SEQUENCE [LARGE SCALE GENOMIC DNA]</scope>
    <source>
        <strain evidence="13">zg-325</strain>
    </source>
</reference>
<dbReference type="Proteomes" id="UP000504752">
    <property type="component" value="Chromosome"/>
</dbReference>
<organism evidence="12 13">
    <name type="scientific">Actinomyces marmotae</name>
    <dbReference type="NCBI Taxonomy" id="2737173"/>
    <lineage>
        <taxon>Bacteria</taxon>
        <taxon>Bacillati</taxon>
        <taxon>Actinomycetota</taxon>
        <taxon>Actinomycetes</taxon>
        <taxon>Actinomycetales</taxon>
        <taxon>Actinomycetaceae</taxon>
        <taxon>Actinomyces</taxon>
    </lineage>
</organism>
<evidence type="ECO:0000256" key="1">
    <source>
        <dbReference type="ARBA" id="ARBA00000439"/>
    </source>
</evidence>
<comment type="catalytic activity">
    <reaction evidence="1 10">
        <text>Transfers a segment of a (1-&gt;4)-alpha-D-glucan to a new position in an acceptor, which may be glucose or a (1-&gt;4)-alpha-D-glucan.</text>
        <dbReference type="EC" id="2.4.1.25"/>
    </reaction>
</comment>
<evidence type="ECO:0000313" key="13">
    <source>
        <dbReference type="Proteomes" id="UP000504752"/>
    </source>
</evidence>
<dbReference type="PANTHER" id="PTHR32438">
    <property type="entry name" value="4-ALPHA-GLUCANOTRANSFERASE DPE1, CHLOROPLASTIC/AMYLOPLASTIC"/>
    <property type="match status" value="1"/>
</dbReference>
<sequence>MTESTPVGTASDEPAGEDLKRLAEMHGVSTEYWDYHGNRAAPSRATLVAVLAALGVAAATDAQIEASLADAELAPWKRILPPTVVRRQGWEAPVALHIPHGAQVTVRVELESGGSVELEQAEDWERPREVDGVLTGRASFRVPGDLPLGWHTLVAEIEAVEDRPATTATAALAMTPDRLDLPASLGERGWGVMAQLYSARSADSWGIGDADDLTELASFLGDEGADFLLINPLHAAEPSGRMTPSPYLPVTRRFVNPIYIRPEAIPEMTRLSGPRRSLIQWSLEELAATNRTVDPIDRDSIWQLKRDALEVVFSAGRSRSRRRDFERFRAEAGEGLERFALWCALTEKHGEMAGWPEALKDPSSAVVADEARALTDRIDFYAWLQWIVDEQLARAQEQAKASGMALGIMDDLAVGVHARGADVWSEPEAFAPGIEVGAPPDMYNQLGQNWSQPPWSPVYLAETAFQPLRDMVRTVLRHAGALRVDHIIGLFRLWWIPKGMGAASGAYVRYDHEAMVGVVLLEAHRAGAVIIGEDLGTVEPWARDYLAGRGVLGTSVLWFEKQGDGWPLQPQDYRRLALSTVNTHDLPPTAGYLADEHVALRERLGLLADPVEQVRAEASMERDRMIERLREHRLLGADPSEREIVEALHRYIARTPSALIGVALVDCVGERRTQNQPGTDQEYPNWRIPLADSSGEPVLIEDLPGNTRSASLFQAIRQEMGQRRTPRD</sequence>
<dbReference type="EMBL" id="CP053642">
    <property type="protein sequence ID" value="QKD80109.1"/>
    <property type="molecule type" value="Genomic_DNA"/>
</dbReference>
<dbReference type="EC" id="2.4.1.25" evidence="3 10"/>
<evidence type="ECO:0000256" key="2">
    <source>
        <dbReference type="ARBA" id="ARBA00005684"/>
    </source>
</evidence>
<protein>
    <recommendedName>
        <fullName evidence="4 10">4-alpha-glucanotransferase</fullName>
        <ecNumber evidence="3 10">2.4.1.25</ecNumber>
    </recommendedName>
    <alternativeName>
        <fullName evidence="8 10">Amylomaltase</fullName>
    </alternativeName>
    <alternativeName>
        <fullName evidence="9 10">Disproportionating enzyme</fullName>
    </alternativeName>
</protein>
<dbReference type="GO" id="GO:0005975">
    <property type="term" value="P:carbohydrate metabolic process"/>
    <property type="evidence" value="ECO:0007669"/>
    <property type="project" value="InterPro"/>
</dbReference>
<comment type="similarity">
    <text evidence="2 10">Belongs to the disproportionating enzyme family.</text>
</comment>
<feature type="domain" description="MalQ N-terminal beta-sandwich" evidence="11">
    <location>
        <begin position="80"/>
        <end position="176"/>
    </location>
</feature>
<gene>
    <name evidence="12" type="primary">malQ</name>
    <name evidence="12" type="ORF">HPC72_07655</name>
</gene>
<dbReference type="InterPro" id="IPR003385">
    <property type="entry name" value="Glyco_hydro_77"/>
</dbReference>
<evidence type="ECO:0000256" key="9">
    <source>
        <dbReference type="ARBA" id="ARBA00031501"/>
    </source>
</evidence>
<accession>A0A6M8AZS4</accession>
<dbReference type="GO" id="GO:0004134">
    <property type="term" value="F:4-alpha-glucanotransferase activity"/>
    <property type="evidence" value="ECO:0007669"/>
    <property type="project" value="UniProtKB-EC"/>
</dbReference>